<evidence type="ECO:0000313" key="1">
    <source>
        <dbReference type="EMBL" id="KRM06709.1"/>
    </source>
</evidence>
<dbReference type="RefSeq" id="WP_025014927.1">
    <property type="nucleotide sequence ID" value="NZ_AZFU01000004.1"/>
</dbReference>
<proteinExistence type="predicted"/>
<gene>
    <name evidence="1" type="ORF">FC59_GL001625</name>
</gene>
<organism evidence="1 2">
    <name type="scientific">Lactobacillus kitasatonis DSM 16761 = JCM 1039</name>
    <dbReference type="NCBI Taxonomy" id="1423767"/>
    <lineage>
        <taxon>Bacteria</taxon>
        <taxon>Bacillati</taxon>
        <taxon>Bacillota</taxon>
        <taxon>Bacilli</taxon>
        <taxon>Lactobacillales</taxon>
        <taxon>Lactobacillaceae</taxon>
        <taxon>Lactobacillus</taxon>
    </lineage>
</organism>
<protein>
    <submittedName>
        <fullName evidence="1">Uncharacterized protein</fullName>
    </submittedName>
</protein>
<dbReference type="Pfam" id="PF21825">
    <property type="entry name" value="crAss001_48"/>
    <property type="match status" value="1"/>
</dbReference>
<dbReference type="EMBL" id="AZFU01000004">
    <property type="protein sequence ID" value="KRM06709.1"/>
    <property type="molecule type" value="Genomic_DNA"/>
</dbReference>
<comment type="caution">
    <text evidence="1">The sequence shown here is derived from an EMBL/GenBank/DDBJ whole genome shotgun (WGS) entry which is preliminary data.</text>
</comment>
<dbReference type="PATRIC" id="fig|1423767.3.peg.1685"/>
<accession>A0A0R1VMX0</accession>
<sequence>MKIKPPTQDEIRLDDLKNEKAEVDTKLLNLDNFLFEHRGGLEYEEKRLLRVQRTIMYSYSTVLGERITALKETIRKYYEN</sequence>
<reference evidence="1 2" key="1">
    <citation type="journal article" date="2015" name="Genome Announc.">
        <title>Expanding the biotechnology potential of lactobacilli through comparative genomics of 213 strains and associated genera.</title>
        <authorList>
            <person name="Sun Z."/>
            <person name="Harris H.M."/>
            <person name="McCann A."/>
            <person name="Guo C."/>
            <person name="Argimon S."/>
            <person name="Zhang W."/>
            <person name="Yang X."/>
            <person name="Jeffery I.B."/>
            <person name="Cooney J.C."/>
            <person name="Kagawa T.F."/>
            <person name="Liu W."/>
            <person name="Song Y."/>
            <person name="Salvetti E."/>
            <person name="Wrobel A."/>
            <person name="Rasinkangas P."/>
            <person name="Parkhill J."/>
            <person name="Rea M.C."/>
            <person name="O'Sullivan O."/>
            <person name="Ritari J."/>
            <person name="Douillard F.P."/>
            <person name="Paul Ross R."/>
            <person name="Yang R."/>
            <person name="Briner A.E."/>
            <person name="Felis G.E."/>
            <person name="de Vos W.M."/>
            <person name="Barrangou R."/>
            <person name="Klaenhammer T.R."/>
            <person name="Caufield P.W."/>
            <person name="Cui Y."/>
            <person name="Zhang H."/>
            <person name="O'Toole P.W."/>
        </authorList>
    </citation>
    <scope>NUCLEOTIDE SEQUENCE [LARGE SCALE GENOMIC DNA]</scope>
    <source>
        <strain evidence="1 2">DSM 16761</strain>
    </source>
</reference>
<dbReference type="AlphaFoldDB" id="A0A0R1VMX0"/>
<dbReference type="InterPro" id="IPR054052">
    <property type="entry name" value="Y16Q-like"/>
</dbReference>
<name>A0A0R1VMX0_9LACO</name>
<evidence type="ECO:0000313" key="2">
    <source>
        <dbReference type="Proteomes" id="UP000051307"/>
    </source>
</evidence>
<dbReference type="Proteomes" id="UP000051307">
    <property type="component" value="Unassembled WGS sequence"/>
</dbReference>